<sequence length="243" mass="26938">MLRFGDWLWNASNTAHDEVFDVGCTTKNAIISFSRGVPPLDCGETAEFSCGNGSLMRILPTALYFMGQDQAPELNDRTAPVIHNISKCTHAHPRCLMACGIYCAAAFQLYRGNDLPSAVKSGILSALSYYEEKSEFADVYREFESLKSIDLRTKKQIHGSGYVLHTLEASLWCLLKTASYEDCVLTAISLGEDTDTTAAVAGGLAGLWYGVQAIPEKWLQKLAKYRELKQRAEKFYCACFKNS</sequence>
<protein>
    <submittedName>
        <fullName evidence="4">ADP-ribosylglycohydrolase family protein</fullName>
    </submittedName>
</protein>
<evidence type="ECO:0000256" key="3">
    <source>
        <dbReference type="PIRSR" id="PIRSR605502-1"/>
    </source>
</evidence>
<evidence type="ECO:0000256" key="1">
    <source>
        <dbReference type="ARBA" id="ARBA00010702"/>
    </source>
</evidence>
<dbReference type="Proteomes" id="UP000886785">
    <property type="component" value="Unassembled WGS sequence"/>
</dbReference>
<keyword evidence="3" id="KW-0479">Metal-binding</keyword>
<dbReference type="InterPro" id="IPR036705">
    <property type="entry name" value="Ribosyl_crysJ1_sf"/>
</dbReference>
<dbReference type="GO" id="GO:0046872">
    <property type="term" value="F:metal ion binding"/>
    <property type="evidence" value="ECO:0007669"/>
    <property type="project" value="UniProtKB-KW"/>
</dbReference>
<feature type="binding site" evidence="3">
    <location>
        <position position="195"/>
    </location>
    <ligand>
        <name>Mg(2+)</name>
        <dbReference type="ChEBI" id="CHEBI:18420"/>
        <label>1</label>
    </ligand>
</feature>
<name>A0A9D1DSK5_9FIRM</name>
<keyword evidence="3" id="KW-0460">Magnesium</keyword>
<evidence type="ECO:0000256" key="2">
    <source>
        <dbReference type="ARBA" id="ARBA00022801"/>
    </source>
</evidence>
<feature type="binding site" evidence="3">
    <location>
        <position position="196"/>
    </location>
    <ligand>
        <name>Mg(2+)</name>
        <dbReference type="ChEBI" id="CHEBI:18420"/>
        <label>1</label>
    </ligand>
</feature>
<dbReference type="AlphaFoldDB" id="A0A9D1DSK5"/>
<evidence type="ECO:0000313" key="4">
    <source>
        <dbReference type="EMBL" id="HIR58168.1"/>
    </source>
</evidence>
<dbReference type="InterPro" id="IPR005502">
    <property type="entry name" value="Ribosyl_crysJ1"/>
</dbReference>
<dbReference type="PANTHER" id="PTHR16222">
    <property type="entry name" value="ADP-RIBOSYLGLYCOHYDROLASE"/>
    <property type="match status" value="1"/>
</dbReference>
<feature type="binding site" evidence="3">
    <location>
        <position position="193"/>
    </location>
    <ligand>
        <name>Mg(2+)</name>
        <dbReference type="ChEBI" id="CHEBI:18420"/>
        <label>1</label>
    </ligand>
</feature>
<comment type="cofactor">
    <cofactor evidence="3">
        <name>Mg(2+)</name>
        <dbReference type="ChEBI" id="CHEBI:18420"/>
    </cofactor>
    <text evidence="3">Binds 2 magnesium ions per subunit.</text>
</comment>
<dbReference type="GO" id="GO:0016787">
    <property type="term" value="F:hydrolase activity"/>
    <property type="evidence" value="ECO:0007669"/>
    <property type="project" value="UniProtKB-KW"/>
</dbReference>
<dbReference type="PANTHER" id="PTHR16222:SF24">
    <property type="entry name" value="ADP-RIBOSYLHYDROLASE ARH3"/>
    <property type="match status" value="1"/>
</dbReference>
<organism evidence="4 5">
    <name type="scientific">Candidatus Gallacutalibacter pullicola</name>
    <dbReference type="NCBI Taxonomy" id="2840830"/>
    <lineage>
        <taxon>Bacteria</taxon>
        <taxon>Bacillati</taxon>
        <taxon>Bacillota</taxon>
        <taxon>Clostridia</taxon>
        <taxon>Eubacteriales</taxon>
        <taxon>Candidatus Gallacutalibacter</taxon>
    </lineage>
</organism>
<reference evidence="4" key="1">
    <citation type="submission" date="2020-10" db="EMBL/GenBank/DDBJ databases">
        <authorList>
            <person name="Gilroy R."/>
        </authorList>
    </citation>
    <scope>NUCLEOTIDE SEQUENCE</scope>
    <source>
        <strain evidence="4">ChiSjej1B19-7085</strain>
    </source>
</reference>
<reference evidence="4" key="2">
    <citation type="journal article" date="2021" name="PeerJ">
        <title>Extensive microbial diversity within the chicken gut microbiome revealed by metagenomics and culture.</title>
        <authorList>
            <person name="Gilroy R."/>
            <person name="Ravi A."/>
            <person name="Getino M."/>
            <person name="Pursley I."/>
            <person name="Horton D.L."/>
            <person name="Alikhan N.F."/>
            <person name="Baker D."/>
            <person name="Gharbi K."/>
            <person name="Hall N."/>
            <person name="Watson M."/>
            <person name="Adriaenssens E.M."/>
            <person name="Foster-Nyarko E."/>
            <person name="Jarju S."/>
            <person name="Secka A."/>
            <person name="Antonio M."/>
            <person name="Oren A."/>
            <person name="Chaudhuri R.R."/>
            <person name="La Ragione R."/>
            <person name="Hildebrand F."/>
            <person name="Pallen M.J."/>
        </authorList>
    </citation>
    <scope>NUCLEOTIDE SEQUENCE</scope>
    <source>
        <strain evidence="4">ChiSjej1B19-7085</strain>
    </source>
</reference>
<dbReference type="Gene3D" id="1.10.4080.10">
    <property type="entry name" value="ADP-ribosylation/Crystallin J1"/>
    <property type="match status" value="1"/>
</dbReference>
<accession>A0A9D1DSK5</accession>
<dbReference type="SUPFAM" id="SSF101478">
    <property type="entry name" value="ADP-ribosylglycohydrolase"/>
    <property type="match status" value="1"/>
</dbReference>
<comment type="similarity">
    <text evidence="1">Belongs to the ADP-ribosylglycohydrolase family.</text>
</comment>
<evidence type="ECO:0000313" key="5">
    <source>
        <dbReference type="Proteomes" id="UP000886785"/>
    </source>
</evidence>
<keyword evidence="2" id="KW-0378">Hydrolase</keyword>
<dbReference type="Pfam" id="PF03747">
    <property type="entry name" value="ADP_ribosyl_GH"/>
    <property type="match status" value="1"/>
</dbReference>
<dbReference type="EMBL" id="DVHF01000140">
    <property type="protein sequence ID" value="HIR58168.1"/>
    <property type="molecule type" value="Genomic_DNA"/>
</dbReference>
<proteinExistence type="inferred from homology"/>
<comment type="caution">
    <text evidence="4">The sequence shown here is derived from an EMBL/GenBank/DDBJ whole genome shotgun (WGS) entry which is preliminary data.</text>
</comment>
<dbReference type="InterPro" id="IPR050792">
    <property type="entry name" value="ADP-ribosylglycohydrolase"/>
</dbReference>
<gene>
    <name evidence="4" type="ORF">IAA54_10935</name>
</gene>